<gene>
    <name evidence="1" type="ORF">IQ31_05327</name>
</gene>
<reference evidence="1 2" key="1">
    <citation type="journal article" date="2015" name="Stand. Genomic Sci.">
        <title>Genomic Encyclopedia of Bacterial and Archaeal Type Strains, Phase III: the genomes of soil and plant-associated and newly described type strains.</title>
        <authorList>
            <person name="Whitman W.B."/>
            <person name="Woyke T."/>
            <person name="Klenk H.P."/>
            <person name="Zhou Y."/>
            <person name="Lilburn T.G."/>
            <person name="Beck B.J."/>
            <person name="De Vos P."/>
            <person name="Vandamme P."/>
            <person name="Eisen J.A."/>
            <person name="Garrity G."/>
            <person name="Hugenholtz P."/>
            <person name="Kyrpides N.C."/>
        </authorList>
    </citation>
    <scope>NUCLEOTIDE SEQUENCE [LARGE SCALE GENOMIC DNA]</scope>
    <source>
        <strain evidence="1 2">CGMCC 1.6855</strain>
    </source>
</reference>
<dbReference type="EMBL" id="VLKR01000050">
    <property type="protein sequence ID" value="TWI14851.1"/>
    <property type="molecule type" value="Genomic_DNA"/>
</dbReference>
<accession>A0A562M5J8</accession>
<organism evidence="1 2">
    <name type="scientific">Sphingobacterium siyangense</name>
    <dbReference type="NCBI Taxonomy" id="459529"/>
    <lineage>
        <taxon>Bacteria</taxon>
        <taxon>Pseudomonadati</taxon>
        <taxon>Bacteroidota</taxon>
        <taxon>Sphingobacteriia</taxon>
        <taxon>Sphingobacteriales</taxon>
        <taxon>Sphingobacteriaceae</taxon>
        <taxon>Sphingobacterium</taxon>
    </lineage>
</organism>
<dbReference type="RefSeq" id="WP_145331114.1">
    <property type="nucleotide sequence ID" value="NZ_VLKR01000050.1"/>
</dbReference>
<sequence>MMNLGKEFIDEVLRTIEINTLVERRKCRATGKVRFNRRAEATFFIYWLKWNYEKWRQKKHRRKHQYSNGGGRPKQRYVYNCEFCGGFHITKEHPHEYSRKKEKYE</sequence>
<evidence type="ECO:0000313" key="1">
    <source>
        <dbReference type="EMBL" id="TWI14851.1"/>
    </source>
</evidence>
<protein>
    <submittedName>
        <fullName evidence="1">Uncharacterized protein</fullName>
    </submittedName>
</protein>
<dbReference type="Proteomes" id="UP000315908">
    <property type="component" value="Unassembled WGS sequence"/>
</dbReference>
<comment type="caution">
    <text evidence="1">The sequence shown here is derived from an EMBL/GenBank/DDBJ whole genome shotgun (WGS) entry which is preliminary data.</text>
</comment>
<name>A0A562M5J8_9SPHI</name>
<evidence type="ECO:0000313" key="2">
    <source>
        <dbReference type="Proteomes" id="UP000315908"/>
    </source>
</evidence>
<dbReference type="OrthoDB" id="710504at2"/>
<proteinExistence type="predicted"/>
<dbReference type="AlphaFoldDB" id="A0A562M5J8"/>